<reference evidence="3" key="1">
    <citation type="submission" date="2021-11" db="EMBL/GenBank/DDBJ databases">
        <title>Draft genome sequence of Alcaligenes endophyticus type strain CCUG 75668T.</title>
        <authorList>
            <person name="Salva-Serra F."/>
            <person name="Duran R.E."/>
            <person name="Seeger M."/>
            <person name="Moore E.R.B."/>
            <person name="Jaen-Luchoro D."/>
        </authorList>
    </citation>
    <scope>NUCLEOTIDE SEQUENCE</scope>
    <source>
        <strain evidence="3">CCUG 75668</strain>
    </source>
</reference>
<evidence type="ECO:0000256" key="1">
    <source>
        <dbReference type="SAM" id="MobiDB-lite"/>
    </source>
</evidence>
<feature type="signal peptide" evidence="2">
    <location>
        <begin position="1"/>
        <end position="26"/>
    </location>
</feature>
<feature type="region of interest" description="Disordered" evidence="1">
    <location>
        <begin position="49"/>
        <end position="69"/>
    </location>
</feature>
<dbReference type="Proteomes" id="UP001168613">
    <property type="component" value="Unassembled WGS sequence"/>
</dbReference>
<feature type="compositionally biased region" description="Basic and acidic residues" evidence="1">
    <location>
        <begin position="49"/>
        <end position="61"/>
    </location>
</feature>
<keyword evidence="4" id="KW-1185">Reference proteome</keyword>
<organism evidence="3 4">
    <name type="scientific">Alcaligenes endophyticus</name>
    <dbReference type="NCBI Taxonomy" id="1929088"/>
    <lineage>
        <taxon>Bacteria</taxon>
        <taxon>Pseudomonadati</taxon>
        <taxon>Pseudomonadota</taxon>
        <taxon>Betaproteobacteria</taxon>
        <taxon>Burkholderiales</taxon>
        <taxon>Alcaligenaceae</taxon>
        <taxon>Alcaligenes</taxon>
    </lineage>
</organism>
<accession>A0ABT8EGD9</accession>
<feature type="compositionally biased region" description="Polar residues" evidence="1">
    <location>
        <begin position="155"/>
        <end position="165"/>
    </location>
</feature>
<feature type="region of interest" description="Disordered" evidence="1">
    <location>
        <begin position="154"/>
        <end position="182"/>
    </location>
</feature>
<evidence type="ECO:0000256" key="2">
    <source>
        <dbReference type="SAM" id="SignalP"/>
    </source>
</evidence>
<comment type="caution">
    <text evidence="3">The sequence shown here is derived from an EMBL/GenBank/DDBJ whole genome shotgun (WGS) entry which is preliminary data.</text>
</comment>
<feature type="chain" id="PRO_5046747938" evidence="2">
    <location>
        <begin position="27"/>
        <end position="182"/>
    </location>
</feature>
<proteinExistence type="predicted"/>
<evidence type="ECO:0000313" key="4">
    <source>
        <dbReference type="Proteomes" id="UP001168613"/>
    </source>
</evidence>
<keyword evidence="2" id="KW-0732">Signal</keyword>
<gene>
    <name evidence="3" type="ORF">LMS43_03510</name>
</gene>
<evidence type="ECO:0000313" key="3">
    <source>
        <dbReference type="EMBL" id="MDN4120353.1"/>
    </source>
</evidence>
<sequence length="182" mass="20179">MFSIKRFALALTILVSSLGLSSLLHAQPLTSDQVERFISSMPDSLELGRKYDDKKPRDIDPSKPMTSGLALMDKNSPEYADVSQLALRHGFANAEQWAQVGDRTVSAYIVAKSGLSSQQVEQAYQEAVNNIQKNPAYTEEKKQAILAGMSKGHQRNMSLRQNSDQDVPALTPHMPTLDKLFE</sequence>
<dbReference type="RefSeq" id="WP_266122327.1">
    <property type="nucleotide sequence ID" value="NZ_JAJHNU010000001.1"/>
</dbReference>
<name>A0ABT8EGD9_9BURK</name>
<protein>
    <submittedName>
        <fullName evidence="3">Uncharacterized protein</fullName>
    </submittedName>
</protein>
<dbReference type="EMBL" id="JAJHNU010000001">
    <property type="protein sequence ID" value="MDN4120353.1"/>
    <property type="molecule type" value="Genomic_DNA"/>
</dbReference>